<protein>
    <submittedName>
        <fullName evidence="2">Uncharacterized protein</fullName>
    </submittedName>
</protein>
<dbReference type="PANTHER" id="PTHR40625:SF1">
    <property type="entry name" value="AMP-ACTIVATED PROTEIN KINASE GLYCOGEN-BINDING DOMAIN-CONTAINING PROTEIN"/>
    <property type="match status" value="1"/>
</dbReference>
<evidence type="ECO:0000313" key="3">
    <source>
        <dbReference type="Proteomes" id="UP000326757"/>
    </source>
</evidence>
<comment type="caution">
    <text evidence="2">The sequence shown here is derived from an EMBL/GenBank/DDBJ whole genome shotgun (WGS) entry which is preliminary data.</text>
</comment>
<feature type="region of interest" description="Disordered" evidence="1">
    <location>
        <begin position="141"/>
        <end position="244"/>
    </location>
</feature>
<sequence>MDTTLITFMFQSTPRTQSVHLVGSWDNFTKRYTMERDLRRSREQWRGCHTFDDIICDGDGNNSMKRTGGLKMASTYYYYYELDDGIEVHDTAIPFTTTCPYMPGQPVNILWVPVEVTPPRLRSGSVDSINLAEAKTLNPADKFMTPRAPPLKPGVGRSTSLSSSHVEMSEKQCSMSKDKKVGWATKLFSGRRPRTSSPSEPLTPRRSSESDTNQAATRTNSSNSSTIHQPSPVRSKPVSRKPSPIRVYDSIHNNLIALGIPEENPEEDDDNNFATQFKELKDENSFTKLSPAPSRRQASPIFNTSKPLPQLPEDALKYPIAPLLPNLSLTLPRSHFSVSTISTVTSPTDSQFGFSDTSSMLDSYDDSDLNEETGDTFTYNPMISEVEKRRFIGYSLPDEEYASEQTIRKVSISQSTSNDNYSREPRFTEGMKQTGRSALADFLDDMGYLGETISDK</sequence>
<feature type="compositionally biased region" description="Polar residues" evidence="1">
    <location>
        <begin position="157"/>
        <end position="175"/>
    </location>
</feature>
<feature type="compositionally biased region" description="Polar residues" evidence="1">
    <location>
        <begin position="411"/>
        <end position="420"/>
    </location>
</feature>
<keyword evidence="3" id="KW-1185">Reference proteome</keyword>
<dbReference type="OrthoDB" id="5422351at2759"/>
<feature type="region of interest" description="Disordered" evidence="1">
    <location>
        <begin position="284"/>
        <end position="308"/>
    </location>
</feature>
<evidence type="ECO:0000256" key="1">
    <source>
        <dbReference type="SAM" id="MobiDB-lite"/>
    </source>
</evidence>
<dbReference type="Proteomes" id="UP000326757">
    <property type="component" value="Unassembled WGS sequence"/>
</dbReference>
<feature type="compositionally biased region" description="Low complexity" evidence="1">
    <location>
        <begin position="212"/>
        <end position="226"/>
    </location>
</feature>
<gene>
    <name evidence="2" type="ORF">EYC80_002644</name>
</gene>
<organism evidence="2 3">
    <name type="scientific">Monilinia laxa</name>
    <name type="common">Brown rot fungus</name>
    <name type="synonym">Sclerotinia laxa</name>
    <dbReference type="NCBI Taxonomy" id="61186"/>
    <lineage>
        <taxon>Eukaryota</taxon>
        <taxon>Fungi</taxon>
        <taxon>Dikarya</taxon>
        <taxon>Ascomycota</taxon>
        <taxon>Pezizomycotina</taxon>
        <taxon>Leotiomycetes</taxon>
        <taxon>Helotiales</taxon>
        <taxon>Sclerotiniaceae</taxon>
        <taxon>Monilinia</taxon>
    </lineage>
</organism>
<feature type="region of interest" description="Disordered" evidence="1">
    <location>
        <begin position="411"/>
        <end position="432"/>
    </location>
</feature>
<accession>A0A5N6K4I6</accession>
<name>A0A5N6K4I6_MONLA</name>
<evidence type="ECO:0000313" key="2">
    <source>
        <dbReference type="EMBL" id="KAB8297288.1"/>
    </source>
</evidence>
<reference evidence="2 3" key="1">
    <citation type="submission" date="2019-06" db="EMBL/GenBank/DDBJ databases">
        <title>Genome Sequence of the Brown Rot Fungal Pathogen Monilinia laxa.</title>
        <authorList>
            <person name="De Miccolis Angelini R.M."/>
            <person name="Landi L."/>
            <person name="Abate D."/>
            <person name="Pollastro S."/>
            <person name="Romanazzi G."/>
            <person name="Faretra F."/>
        </authorList>
    </citation>
    <scope>NUCLEOTIDE SEQUENCE [LARGE SCALE GENOMIC DNA]</scope>
    <source>
        <strain evidence="2 3">Mlax316</strain>
    </source>
</reference>
<dbReference type="EMBL" id="VIGI01000008">
    <property type="protein sequence ID" value="KAB8297288.1"/>
    <property type="molecule type" value="Genomic_DNA"/>
</dbReference>
<dbReference type="PANTHER" id="PTHR40625">
    <property type="entry name" value="GTP-BINDING PROTEIN ESDC-RELATED"/>
    <property type="match status" value="1"/>
</dbReference>
<proteinExistence type="predicted"/>
<dbReference type="AlphaFoldDB" id="A0A5N6K4I6"/>
<feature type="compositionally biased region" description="Polar residues" evidence="1">
    <location>
        <begin position="296"/>
        <end position="307"/>
    </location>
</feature>